<feature type="compositionally biased region" description="Polar residues" evidence="1">
    <location>
        <begin position="145"/>
        <end position="156"/>
    </location>
</feature>
<organism evidence="4 5">
    <name type="scientific">Skeletonema marinoi</name>
    <dbReference type="NCBI Taxonomy" id="267567"/>
    <lineage>
        <taxon>Eukaryota</taxon>
        <taxon>Sar</taxon>
        <taxon>Stramenopiles</taxon>
        <taxon>Ochrophyta</taxon>
        <taxon>Bacillariophyta</taxon>
        <taxon>Coscinodiscophyceae</taxon>
        <taxon>Thalassiosirophycidae</taxon>
        <taxon>Thalassiosirales</taxon>
        <taxon>Skeletonemataceae</taxon>
        <taxon>Skeletonema</taxon>
        <taxon>Skeletonema marinoi-dohrnii complex</taxon>
    </lineage>
</organism>
<evidence type="ECO:0000256" key="3">
    <source>
        <dbReference type="SAM" id="SignalP"/>
    </source>
</evidence>
<feature type="compositionally biased region" description="Polar residues" evidence="1">
    <location>
        <begin position="237"/>
        <end position="253"/>
    </location>
</feature>
<feature type="transmembrane region" description="Helical" evidence="2">
    <location>
        <begin position="210"/>
        <end position="229"/>
    </location>
</feature>
<comment type="caution">
    <text evidence="4">The sequence shown here is derived from an EMBL/GenBank/DDBJ whole genome shotgun (WGS) entry which is preliminary data.</text>
</comment>
<accession>A0AAD8YGM0</accession>
<evidence type="ECO:0000256" key="1">
    <source>
        <dbReference type="SAM" id="MobiDB-lite"/>
    </source>
</evidence>
<evidence type="ECO:0000313" key="4">
    <source>
        <dbReference type="EMBL" id="KAK1744710.1"/>
    </source>
</evidence>
<gene>
    <name evidence="4" type="ORF">QTG54_004001</name>
</gene>
<keyword evidence="5" id="KW-1185">Reference proteome</keyword>
<proteinExistence type="predicted"/>
<evidence type="ECO:0008006" key="6">
    <source>
        <dbReference type="Google" id="ProtNLM"/>
    </source>
</evidence>
<evidence type="ECO:0000256" key="2">
    <source>
        <dbReference type="SAM" id="Phobius"/>
    </source>
</evidence>
<feature type="region of interest" description="Disordered" evidence="1">
    <location>
        <begin position="302"/>
        <end position="340"/>
    </location>
</feature>
<feature type="signal peptide" evidence="3">
    <location>
        <begin position="1"/>
        <end position="23"/>
    </location>
</feature>
<feature type="compositionally biased region" description="Basic and acidic residues" evidence="1">
    <location>
        <begin position="323"/>
        <end position="334"/>
    </location>
</feature>
<dbReference type="Proteomes" id="UP001224775">
    <property type="component" value="Unassembled WGS sequence"/>
</dbReference>
<dbReference type="EMBL" id="JATAAI010000006">
    <property type="protein sequence ID" value="KAK1744710.1"/>
    <property type="molecule type" value="Genomic_DNA"/>
</dbReference>
<sequence>MKVSSSFALLLACGMSVPTTVVGRSDVYCLTQDDCKQRQQELGLKKFKSGKYGNMGRGCFSKYTTLYWSVGGSYKQQTTTDLGSTAKKRVMCGEAEQISTVAPTNEPTAAAVVTDTPTIIPEVTYINETENATNSTTVGLSPSNFTVYQNSTSQDDNATDPAESLLASDESDTGTNYPSNETDVGEEVVHGEVTEAYLTDSKQMKASDRLLGVGVAVFSIGLLLVAAYVHRSKQRSKNQNENIEPITEMSTENARPESFDVENGSTDDLAQNTIEVFEAASEGVDDMGCWSTPNYNQHSLASSTSFGDGSSENMWTSIGTESTYREEESVETSKRSNMTS</sequence>
<keyword evidence="2" id="KW-0812">Transmembrane</keyword>
<feature type="region of interest" description="Disordered" evidence="1">
    <location>
        <begin position="145"/>
        <end position="182"/>
    </location>
</feature>
<keyword evidence="3" id="KW-0732">Signal</keyword>
<protein>
    <recommendedName>
        <fullName evidence="6">Transmembrane protein</fullName>
    </recommendedName>
</protein>
<keyword evidence="2" id="KW-0472">Membrane</keyword>
<feature type="region of interest" description="Disordered" evidence="1">
    <location>
        <begin position="233"/>
        <end position="265"/>
    </location>
</feature>
<keyword evidence="2" id="KW-1133">Transmembrane helix</keyword>
<evidence type="ECO:0000313" key="5">
    <source>
        <dbReference type="Proteomes" id="UP001224775"/>
    </source>
</evidence>
<name>A0AAD8YGM0_9STRA</name>
<dbReference type="AlphaFoldDB" id="A0AAD8YGM0"/>
<feature type="compositionally biased region" description="Polar residues" evidence="1">
    <location>
        <begin position="302"/>
        <end position="322"/>
    </location>
</feature>
<feature type="chain" id="PRO_5042160661" description="Transmembrane protein" evidence="3">
    <location>
        <begin position="24"/>
        <end position="340"/>
    </location>
</feature>
<reference evidence="4" key="1">
    <citation type="submission" date="2023-06" db="EMBL/GenBank/DDBJ databases">
        <title>Survivors Of The Sea: Transcriptome response of Skeletonema marinoi to long-term dormancy.</title>
        <authorList>
            <person name="Pinder M.I.M."/>
            <person name="Kourtchenko O."/>
            <person name="Robertson E.K."/>
            <person name="Larsson T."/>
            <person name="Maumus F."/>
            <person name="Osuna-Cruz C.M."/>
            <person name="Vancaester E."/>
            <person name="Stenow R."/>
            <person name="Vandepoele K."/>
            <person name="Ploug H."/>
            <person name="Bruchert V."/>
            <person name="Godhe A."/>
            <person name="Topel M."/>
        </authorList>
    </citation>
    <scope>NUCLEOTIDE SEQUENCE</scope>
    <source>
        <strain evidence="4">R05AC</strain>
    </source>
</reference>